<dbReference type="CDD" id="cd01303">
    <property type="entry name" value="GDEase"/>
    <property type="match status" value="1"/>
</dbReference>
<evidence type="ECO:0000259" key="9">
    <source>
        <dbReference type="Pfam" id="PF01979"/>
    </source>
</evidence>
<evidence type="ECO:0000256" key="7">
    <source>
        <dbReference type="NCBIfam" id="TIGR02967"/>
    </source>
</evidence>
<evidence type="ECO:0000256" key="4">
    <source>
        <dbReference type="ARBA" id="ARBA00022723"/>
    </source>
</evidence>
<dbReference type="NCBIfam" id="NF006679">
    <property type="entry name" value="PRK09228.1"/>
    <property type="match status" value="1"/>
</dbReference>
<evidence type="ECO:0000313" key="10">
    <source>
        <dbReference type="EMBL" id="MDQ0394549.1"/>
    </source>
</evidence>
<sequence length="447" mass="49488">MSVRAIRGAAISFVDDPFLVEPEAALAYRDDALVVIEAGRIVSVEDYDPARLPAGMPVDHYPDAIICAGFVDTHVHFPQMEVIGAFGTQLLEWLDRYTFPAEMKFADEAYSRRVARLFLRELLRAGTTTASVFCTVHPQSVEAFFAESERFNTRMIAGKVLMDRHAPEGLRDTPESGYAESKALIERWHGRGRQLYAVTPRFAPTSSDAQLAAAGRLWREYPGVHMQTHIAENRDEIAWVEALFPERKSYLDVYDHAGLTGPRAIFAHAVHFDEDDFCLCHRTGSALAHCPTSNLFLGSGLFRVFDAKQAERPVRTGLGTDVGGGTSLSQLQTLNEAYKVSAMNGTRLTGLQGFYLATRGGAEALRLEDRIGTLEPGREADIAVLDLKATPLVAFRLAAARTVHDKLFALMTIGDDRVVRATYVAGDKVYDREGFGDGEQFRYAHRP</sequence>
<evidence type="ECO:0000256" key="3">
    <source>
        <dbReference type="ARBA" id="ARBA00012781"/>
    </source>
</evidence>
<dbReference type="InterPro" id="IPR051607">
    <property type="entry name" value="Metallo-dep_hydrolases"/>
</dbReference>
<protein>
    <recommendedName>
        <fullName evidence="3 7">Guanine deaminase</fullName>
        <shortName evidence="8">Guanase</shortName>
        <ecNumber evidence="3 7">3.5.4.3</ecNumber>
    </recommendedName>
    <alternativeName>
        <fullName evidence="8">Guanine aminohydrolase</fullName>
    </alternativeName>
</protein>
<comment type="caution">
    <text evidence="10">The sequence shown here is derived from an EMBL/GenBank/DDBJ whole genome shotgun (WGS) entry which is preliminary data.</text>
</comment>
<dbReference type="RefSeq" id="WP_307431835.1">
    <property type="nucleotide sequence ID" value="NZ_JAUSVK010000001.1"/>
</dbReference>
<evidence type="ECO:0000256" key="8">
    <source>
        <dbReference type="RuleBase" id="RU366009"/>
    </source>
</evidence>
<dbReference type="Gene3D" id="2.30.40.10">
    <property type="entry name" value="Urease, subunit C, domain 1"/>
    <property type="match status" value="1"/>
</dbReference>
<reference evidence="10 11" key="1">
    <citation type="submission" date="2023-07" db="EMBL/GenBank/DDBJ databases">
        <title>Genomic Encyclopedia of Type Strains, Phase IV (KMG-IV): sequencing the most valuable type-strain genomes for metagenomic binning, comparative biology and taxonomic classification.</title>
        <authorList>
            <person name="Goeker M."/>
        </authorList>
    </citation>
    <scope>NUCLEOTIDE SEQUENCE [LARGE SCALE GENOMIC DNA]</scope>
    <source>
        <strain evidence="10 11">DSM 5896</strain>
    </source>
</reference>
<keyword evidence="5 8" id="KW-0378">Hydrolase</keyword>
<evidence type="ECO:0000313" key="11">
    <source>
        <dbReference type="Proteomes" id="UP001237448"/>
    </source>
</evidence>
<dbReference type="SUPFAM" id="SSF51338">
    <property type="entry name" value="Composite domain of metallo-dependent hydrolases"/>
    <property type="match status" value="1"/>
</dbReference>
<feature type="domain" description="Amidohydrolase-related" evidence="9">
    <location>
        <begin position="65"/>
        <end position="428"/>
    </location>
</feature>
<evidence type="ECO:0000256" key="1">
    <source>
        <dbReference type="ARBA" id="ARBA00004984"/>
    </source>
</evidence>
<name>A0ABU0FIW1_9HYPH</name>
<comment type="similarity">
    <text evidence="2 8">Belongs to the metallo-dependent hydrolases superfamily. ATZ/TRZ family.</text>
</comment>
<dbReference type="InterPro" id="IPR014311">
    <property type="entry name" value="Guanine_deaminase"/>
</dbReference>
<dbReference type="EC" id="3.5.4.3" evidence="3 7"/>
<comment type="cofactor">
    <cofactor evidence="8">
        <name>Zn(2+)</name>
        <dbReference type="ChEBI" id="CHEBI:29105"/>
    </cofactor>
    <text evidence="8">Binds 1 zinc ion per subunit.</text>
</comment>
<gene>
    <name evidence="10" type="ORF">J3R73_004341</name>
</gene>
<proteinExistence type="inferred from homology"/>
<evidence type="ECO:0000256" key="2">
    <source>
        <dbReference type="ARBA" id="ARBA00006745"/>
    </source>
</evidence>
<organism evidence="10 11">
    <name type="scientific">Labrys monachus</name>
    <dbReference type="NCBI Taxonomy" id="217067"/>
    <lineage>
        <taxon>Bacteria</taxon>
        <taxon>Pseudomonadati</taxon>
        <taxon>Pseudomonadota</taxon>
        <taxon>Alphaproteobacteria</taxon>
        <taxon>Hyphomicrobiales</taxon>
        <taxon>Xanthobacteraceae</taxon>
        <taxon>Labrys</taxon>
    </lineage>
</organism>
<dbReference type="Pfam" id="PF01979">
    <property type="entry name" value="Amidohydro_1"/>
    <property type="match status" value="1"/>
</dbReference>
<dbReference type="PANTHER" id="PTHR11271">
    <property type="entry name" value="GUANINE DEAMINASE"/>
    <property type="match status" value="1"/>
</dbReference>
<comment type="catalytic activity">
    <reaction evidence="8">
        <text>guanine + H2O + H(+) = xanthine + NH4(+)</text>
        <dbReference type="Rhea" id="RHEA:14665"/>
        <dbReference type="ChEBI" id="CHEBI:15377"/>
        <dbReference type="ChEBI" id="CHEBI:15378"/>
        <dbReference type="ChEBI" id="CHEBI:16235"/>
        <dbReference type="ChEBI" id="CHEBI:17712"/>
        <dbReference type="ChEBI" id="CHEBI:28938"/>
        <dbReference type="EC" id="3.5.4.3"/>
    </reaction>
</comment>
<keyword evidence="4 8" id="KW-0479">Metal-binding</keyword>
<dbReference type="EMBL" id="JAUSVK010000001">
    <property type="protein sequence ID" value="MDQ0394549.1"/>
    <property type="molecule type" value="Genomic_DNA"/>
</dbReference>
<dbReference type="Proteomes" id="UP001237448">
    <property type="component" value="Unassembled WGS sequence"/>
</dbReference>
<evidence type="ECO:0000256" key="6">
    <source>
        <dbReference type="ARBA" id="ARBA00022833"/>
    </source>
</evidence>
<comment type="function">
    <text evidence="8">Catalyzes the hydrolytic deamination of guanine, producing xanthine and ammonia.</text>
</comment>
<dbReference type="InterPro" id="IPR006680">
    <property type="entry name" value="Amidohydro-rel"/>
</dbReference>
<dbReference type="NCBIfam" id="TIGR02967">
    <property type="entry name" value="guan_deamin"/>
    <property type="match status" value="1"/>
</dbReference>
<dbReference type="InterPro" id="IPR032466">
    <property type="entry name" value="Metal_Hydrolase"/>
</dbReference>
<dbReference type="Gene3D" id="3.20.20.140">
    <property type="entry name" value="Metal-dependent hydrolases"/>
    <property type="match status" value="1"/>
</dbReference>
<accession>A0ABU0FIW1</accession>
<dbReference type="InterPro" id="IPR011059">
    <property type="entry name" value="Metal-dep_hydrolase_composite"/>
</dbReference>
<comment type="pathway">
    <text evidence="1 8">Purine metabolism; guanine degradation; xanthine from guanine: step 1/1.</text>
</comment>
<keyword evidence="6 8" id="KW-0862">Zinc</keyword>
<dbReference type="PANTHER" id="PTHR11271:SF6">
    <property type="entry name" value="GUANINE DEAMINASE"/>
    <property type="match status" value="1"/>
</dbReference>
<dbReference type="GO" id="GO:0008892">
    <property type="term" value="F:guanine deaminase activity"/>
    <property type="evidence" value="ECO:0007669"/>
    <property type="project" value="UniProtKB-EC"/>
</dbReference>
<evidence type="ECO:0000256" key="5">
    <source>
        <dbReference type="ARBA" id="ARBA00022801"/>
    </source>
</evidence>
<keyword evidence="11" id="KW-1185">Reference proteome</keyword>
<dbReference type="SUPFAM" id="SSF51556">
    <property type="entry name" value="Metallo-dependent hydrolases"/>
    <property type="match status" value="1"/>
</dbReference>